<dbReference type="GO" id="GO:0016874">
    <property type="term" value="F:ligase activity"/>
    <property type="evidence" value="ECO:0007669"/>
    <property type="project" value="UniProtKB-KW"/>
</dbReference>
<feature type="domain" description="GS beta-grasp" evidence="9">
    <location>
        <begin position="15"/>
        <end position="100"/>
    </location>
</feature>
<dbReference type="InterPro" id="IPR027303">
    <property type="entry name" value="Gln_synth_gly_rich_site"/>
</dbReference>
<name>A0ABV1DX27_9FIRM</name>
<evidence type="ECO:0000259" key="9">
    <source>
        <dbReference type="PROSITE" id="PS51986"/>
    </source>
</evidence>
<dbReference type="Gene3D" id="3.10.20.70">
    <property type="entry name" value="Glutamine synthetase, N-terminal domain"/>
    <property type="match status" value="1"/>
</dbReference>
<evidence type="ECO:0000256" key="8">
    <source>
        <dbReference type="RuleBase" id="RU000384"/>
    </source>
</evidence>
<proteinExistence type="inferred from homology"/>
<dbReference type="SUPFAM" id="SSF54368">
    <property type="entry name" value="Glutamine synthetase, N-terminal domain"/>
    <property type="match status" value="1"/>
</dbReference>
<dbReference type="EC" id="6.3.1.-" evidence="11"/>
<dbReference type="PROSITE" id="PS51986">
    <property type="entry name" value="GS_BETA_GRASP"/>
    <property type="match status" value="1"/>
</dbReference>
<comment type="caution">
    <text evidence="11">The sequence shown here is derived from an EMBL/GenBank/DDBJ whole genome shotgun (WGS) entry which is preliminary data.</text>
</comment>
<sequence>MNYTMSEVLQFVQENDVKFVRLAFCDMFGTLKNISILADELPRAFENGISFDASAVRGFLNVEESDLFLFPDPGTLSVLPWRPQQGRVVRFFCEIRHPDGTPFEGDGRHILRRAVEKAARMGYVCKIGSECEFYLFEADDRGKPTKIPHDEGGYLDFAPRDKGENVRREICLTLEEMDLKPESSHHEQGPGQNEIDFQYSDALSAADNLITFQSVVKMVAARNGLYASFLPKPFPDQAGSGLHINLSLSKNGMNLFKNRNDGHSQESERFIAGILNRVREITAFLNPLTNSYARFGCCEAPKYISWSHQNRSQLVRIPAARGEYSRMELRSPDPSCNPYLAFALLIYAGLEGIEQHIDLGEPTNLNLYREDEATLKSFAVLPETLDEALKIAEKSEFVRACLPQKTVEKYIAAKEREWRLYEQAPDKAEFEHAFYFSQV</sequence>
<feature type="domain" description="GS catalytic" evidence="10">
    <location>
        <begin position="107"/>
        <end position="439"/>
    </location>
</feature>
<keyword evidence="6" id="KW-0460">Magnesium</keyword>
<dbReference type="Pfam" id="PF03951">
    <property type="entry name" value="Gln-synt_N"/>
    <property type="match status" value="1"/>
</dbReference>
<accession>A0ABV1DX27</accession>
<dbReference type="Gene3D" id="3.30.590.10">
    <property type="entry name" value="Glutamine synthetase/guanido kinase, catalytic domain"/>
    <property type="match status" value="1"/>
</dbReference>
<dbReference type="InterPro" id="IPR036651">
    <property type="entry name" value="Gln_synt_N_sf"/>
</dbReference>
<dbReference type="InterPro" id="IPR014746">
    <property type="entry name" value="Gln_synth/guanido_kin_cat_dom"/>
</dbReference>
<dbReference type="InterPro" id="IPR008146">
    <property type="entry name" value="Gln_synth_cat_dom"/>
</dbReference>
<evidence type="ECO:0000256" key="6">
    <source>
        <dbReference type="ARBA" id="ARBA00022842"/>
    </source>
</evidence>
<dbReference type="PANTHER" id="PTHR43785:SF12">
    <property type="entry name" value="TYPE-1 GLUTAMINE SYNTHETASE 2"/>
    <property type="match status" value="1"/>
</dbReference>
<evidence type="ECO:0000259" key="10">
    <source>
        <dbReference type="PROSITE" id="PS51987"/>
    </source>
</evidence>
<dbReference type="Proteomes" id="UP001489509">
    <property type="component" value="Unassembled WGS sequence"/>
</dbReference>
<evidence type="ECO:0000313" key="12">
    <source>
        <dbReference type="Proteomes" id="UP001489509"/>
    </source>
</evidence>
<evidence type="ECO:0000256" key="7">
    <source>
        <dbReference type="PROSITE-ProRule" id="PRU01330"/>
    </source>
</evidence>
<gene>
    <name evidence="11" type="ORF">WMO26_02065</name>
</gene>
<comment type="similarity">
    <text evidence="2 7 8">Belongs to the glutamine synthetase family.</text>
</comment>
<protein>
    <submittedName>
        <fullName evidence="11">Glutamine synthetase family protein</fullName>
        <ecNumber evidence="11">6.3.1.-</ecNumber>
    </submittedName>
</protein>
<comment type="cofactor">
    <cofactor evidence="1">
        <name>Mg(2+)</name>
        <dbReference type="ChEBI" id="CHEBI:18420"/>
    </cofactor>
</comment>
<evidence type="ECO:0000256" key="3">
    <source>
        <dbReference type="ARBA" id="ARBA00022598"/>
    </source>
</evidence>
<dbReference type="RefSeq" id="WP_349217867.1">
    <property type="nucleotide sequence ID" value="NZ_JBBMFD010000001.1"/>
</dbReference>
<evidence type="ECO:0000256" key="2">
    <source>
        <dbReference type="ARBA" id="ARBA00009897"/>
    </source>
</evidence>
<keyword evidence="5" id="KW-0067">ATP-binding</keyword>
<evidence type="ECO:0000256" key="4">
    <source>
        <dbReference type="ARBA" id="ARBA00022741"/>
    </source>
</evidence>
<evidence type="ECO:0000256" key="5">
    <source>
        <dbReference type="ARBA" id="ARBA00022840"/>
    </source>
</evidence>
<dbReference type="PROSITE" id="PS51987">
    <property type="entry name" value="GS_CATALYTIC"/>
    <property type="match status" value="1"/>
</dbReference>
<dbReference type="PANTHER" id="PTHR43785">
    <property type="entry name" value="GAMMA-GLUTAMYLPUTRESCINE SYNTHETASE"/>
    <property type="match status" value="1"/>
</dbReference>
<dbReference type="PROSITE" id="PS00181">
    <property type="entry name" value="GLNA_ATP"/>
    <property type="match status" value="1"/>
</dbReference>
<keyword evidence="4" id="KW-0547">Nucleotide-binding</keyword>
<keyword evidence="3 11" id="KW-0436">Ligase</keyword>
<keyword evidence="12" id="KW-1185">Reference proteome</keyword>
<dbReference type="SMART" id="SM01230">
    <property type="entry name" value="Gln-synt_C"/>
    <property type="match status" value="1"/>
</dbReference>
<organism evidence="11 12">
    <name type="scientific">Solibaculum intestinale</name>
    <dbReference type="NCBI Taxonomy" id="3133165"/>
    <lineage>
        <taxon>Bacteria</taxon>
        <taxon>Bacillati</taxon>
        <taxon>Bacillota</taxon>
        <taxon>Clostridia</taxon>
        <taxon>Eubacteriales</taxon>
        <taxon>Oscillospiraceae</taxon>
        <taxon>Solibaculum</taxon>
    </lineage>
</organism>
<dbReference type="InterPro" id="IPR008147">
    <property type="entry name" value="Gln_synt_N"/>
</dbReference>
<dbReference type="EMBL" id="JBBMFD010000001">
    <property type="protein sequence ID" value="MEQ2439610.1"/>
    <property type="molecule type" value="Genomic_DNA"/>
</dbReference>
<reference evidence="11 12" key="1">
    <citation type="submission" date="2024-03" db="EMBL/GenBank/DDBJ databases">
        <title>Human intestinal bacterial collection.</title>
        <authorList>
            <person name="Pauvert C."/>
            <person name="Hitch T.C.A."/>
            <person name="Clavel T."/>
        </authorList>
    </citation>
    <scope>NUCLEOTIDE SEQUENCE [LARGE SCALE GENOMIC DNA]</scope>
    <source>
        <strain evidence="11 12">CLA-JM-H44</strain>
    </source>
</reference>
<evidence type="ECO:0000256" key="1">
    <source>
        <dbReference type="ARBA" id="ARBA00001946"/>
    </source>
</evidence>
<evidence type="ECO:0000313" key="11">
    <source>
        <dbReference type="EMBL" id="MEQ2439610.1"/>
    </source>
</evidence>
<dbReference type="SUPFAM" id="SSF55931">
    <property type="entry name" value="Glutamine synthetase/guanido kinase"/>
    <property type="match status" value="1"/>
</dbReference>
<dbReference type="Pfam" id="PF00120">
    <property type="entry name" value="Gln-synt_C"/>
    <property type="match status" value="1"/>
</dbReference>